<dbReference type="Gene3D" id="2.30.29.50">
    <property type="entry name" value="Bacterial Pleckstrin homology domain"/>
    <property type="match status" value="1"/>
</dbReference>
<protein>
    <submittedName>
        <fullName evidence="2">PH domain-containing protein</fullName>
    </submittedName>
</protein>
<evidence type="ECO:0000313" key="3">
    <source>
        <dbReference type="Proteomes" id="UP000756427"/>
    </source>
</evidence>
<proteinExistence type="predicted"/>
<feature type="domain" description="Bacterial Pleckstrin homology" evidence="1">
    <location>
        <begin position="6"/>
        <end position="119"/>
    </location>
</feature>
<dbReference type="AlphaFoldDB" id="A0A930L5U7"/>
<dbReference type="Pfam" id="PF08000">
    <property type="entry name" value="bPH_1"/>
    <property type="match status" value="1"/>
</dbReference>
<dbReference type="RefSeq" id="WP_005505460.1">
    <property type="nucleotide sequence ID" value="NZ_CAUQIO010000023.1"/>
</dbReference>
<dbReference type="EMBL" id="JABZXR010000028">
    <property type="protein sequence ID" value="MBF1664166.1"/>
    <property type="molecule type" value="Genomic_DNA"/>
</dbReference>
<dbReference type="CDD" id="cd13225">
    <property type="entry name" value="PH-like_bacteria"/>
    <property type="match status" value="1"/>
</dbReference>
<comment type="caution">
    <text evidence="2">The sequence shown here is derived from an EMBL/GenBank/DDBJ whole genome shotgun (WGS) entry which is preliminary data.</text>
</comment>
<organism evidence="2 3">
    <name type="scientific">Rothia mucilaginosa</name>
    <dbReference type="NCBI Taxonomy" id="43675"/>
    <lineage>
        <taxon>Bacteria</taxon>
        <taxon>Bacillati</taxon>
        <taxon>Actinomycetota</taxon>
        <taxon>Actinomycetes</taxon>
        <taxon>Micrococcales</taxon>
        <taxon>Micrococcaceae</taxon>
        <taxon>Rothia</taxon>
    </lineage>
</organism>
<dbReference type="SUPFAM" id="SSF50729">
    <property type="entry name" value="PH domain-like"/>
    <property type="match status" value="1"/>
</dbReference>
<sequence length="126" mass="13986">MSIAAIMTWTLQSEIPVPQDAQALLGPGESAVAAFATFRDSAIFTTHRLIIRDAQGLTGKKVEMYSLPYSSIHMWSSENAGNLFDANSEIALWTKVGYIKIKLGRKIDVRKLDRLIAQQVLNAQQH</sequence>
<reference evidence="2" key="1">
    <citation type="submission" date="2020-04" db="EMBL/GenBank/DDBJ databases">
        <title>Deep metagenomics examines the oral microbiome during advanced dental caries in children, revealing novel taxa and co-occurrences with host molecules.</title>
        <authorList>
            <person name="Baker J.L."/>
            <person name="Morton J.T."/>
            <person name="Dinis M."/>
            <person name="Alvarez R."/>
            <person name="Tran N.C."/>
            <person name="Knight R."/>
            <person name="Edlund A."/>
        </authorList>
    </citation>
    <scope>NUCLEOTIDE SEQUENCE</scope>
    <source>
        <strain evidence="2">JCVI_44_bin.2</strain>
    </source>
</reference>
<dbReference type="InterPro" id="IPR012544">
    <property type="entry name" value="PHb"/>
</dbReference>
<accession>A0A930L5U7</accession>
<evidence type="ECO:0000313" key="2">
    <source>
        <dbReference type="EMBL" id="MBF1664166.1"/>
    </source>
</evidence>
<gene>
    <name evidence="2" type="ORF">HXO64_06380</name>
</gene>
<dbReference type="Proteomes" id="UP000756427">
    <property type="component" value="Unassembled WGS sequence"/>
</dbReference>
<name>A0A930L5U7_9MICC</name>
<dbReference type="InterPro" id="IPR037063">
    <property type="entry name" value="PHb_sf"/>
</dbReference>
<evidence type="ECO:0000259" key="1">
    <source>
        <dbReference type="Pfam" id="PF08000"/>
    </source>
</evidence>